<organism evidence="5 6">
    <name type="scientific">Paenibacillus konkukensis</name>
    <dbReference type="NCBI Taxonomy" id="2020716"/>
    <lineage>
        <taxon>Bacteria</taxon>
        <taxon>Bacillati</taxon>
        <taxon>Bacillota</taxon>
        <taxon>Bacilli</taxon>
        <taxon>Bacillales</taxon>
        <taxon>Paenibacillaceae</taxon>
        <taxon>Paenibacillus</taxon>
    </lineage>
</organism>
<dbReference type="InterPro" id="IPR022695">
    <property type="entry name" value="Histidinol_DH_monofunct"/>
</dbReference>
<evidence type="ECO:0000313" key="6">
    <source>
        <dbReference type="Proteomes" id="UP001057134"/>
    </source>
</evidence>
<dbReference type="RefSeq" id="WP_249863078.1">
    <property type="nucleotide sequence ID" value="NZ_CP027059.1"/>
</dbReference>
<keyword evidence="6" id="KW-1185">Reference proteome</keyword>
<reference evidence="5" key="2">
    <citation type="journal article" date="2021" name="J Anim Sci Technol">
        <title>Complete genome sequence of Paenibacillus konkukensis sp. nov. SK3146 as a potential probiotic strain.</title>
        <authorList>
            <person name="Jung H.I."/>
            <person name="Park S."/>
            <person name="Niu K.M."/>
            <person name="Lee S.W."/>
            <person name="Kothari D."/>
            <person name="Yi K.J."/>
            <person name="Kim S.K."/>
        </authorList>
    </citation>
    <scope>NUCLEOTIDE SEQUENCE</scope>
    <source>
        <strain evidence="5">SK3146</strain>
    </source>
</reference>
<dbReference type="EC" id="1.1.1.23" evidence="5"/>
<evidence type="ECO:0000256" key="2">
    <source>
        <dbReference type="ARBA" id="ARBA00023002"/>
    </source>
</evidence>
<evidence type="ECO:0000256" key="4">
    <source>
        <dbReference type="RuleBase" id="RU004175"/>
    </source>
</evidence>
<dbReference type="InterPro" id="IPR016161">
    <property type="entry name" value="Ald_DH/histidinol_DH"/>
</dbReference>
<dbReference type="Gene3D" id="1.20.5.1300">
    <property type="match status" value="1"/>
</dbReference>
<dbReference type="EMBL" id="CP027059">
    <property type="protein sequence ID" value="UQZ87636.1"/>
    <property type="molecule type" value="Genomic_DNA"/>
</dbReference>
<dbReference type="Pfam" id="PF00815">
    <property type="entry name" value="Histidinol_dh"/>
    <property type="match status" value="1"/>
</dbReference>
<dbReference type="GO" id="GO:0004399">
    <property type="term" value="F:histidinol dehydrogenase activity"/>
    <property type="evidence" value="ECO:0007669"/>
    <property type="project" value="UniProtKB-EC"/>
</dbReference>
<dbReference type="InterPro" id="IPR012131">
    <property type="entry name" value="Hstdl_DH"/>
</dbReference>
<comment type="similarity">
    <text evidence="1 3 4">Belongs to the histidinol dehydrogenase family.</text>
</comment>
<dbReference type="SUPFAM" id="SSF53720">
    <property type="entry name" value="ALDH-like"/>
    <property type="match status" value="1"/>
</dbReference>
<accession>A0ABY4RZA3</accession>
<evidence type="ECO:0000256" key="3">
    <source>
        <dbReference type="PIRNR" id="PIRNR000099"/>
    </source>
</evidence>
<sequence length="438" mass="46726">MQSIIYRLPEQKELLMEKYKTHKTLFGREVLSGILNIFDEVASHGDEAILELTKRYDGVEITELMLTDGYIADCVASLTPTLRSAVERAIRNVREVNTVLLPQSWSREIRPGTIVGETVSPLESVGIWIPARKGPLLSTAVMLVAAAKTAGVKRIIVGMPPLQDGCGDPGTVAAARLAGADQFVIGNGVAVIAGFAQGTAAIPEVDGIFGPGPGGIAAAMSVAMTYGKRSALGIGPTESVILADDTADPVRLAYDLLNEGEHGPDSSSILVTTSSRVARETETALWRCIGEVEEGRRQNVRQVFGPGGKGAIIVATDTDQACDWVNWFAPEHLMVVCAKETEARVLSKIANAGEVLIGQYTPFSAANYGIGITAVLPTNHFARAYSGVTSKDMVKYTTVGQLSRDALADIAPVIRELSAYEQLPCHRRAADIRLADRG</sequence>
<name>A0ABY4RZA3_9BACL</name>
<reference evidence="5" key="1">
    <citation type="submission" date="2018-02" db="EMBL/GenBank/DDBJ databases">
        <authorList>
            <person name="Kim S.-K."/>
            <person name="Jung H.-I."/>
            <person name="Lee S.-W."/>
        </authorList>
    </citation>
    <scope>NUCLEOTIDE SEQUENCE</scope>
    <source>
        <strain evidence="5">SK3146</strain>
    </source>
</reference>
<proteinExistence type="inferred from homology"/>
<dbReference type="PANTHER" id="PTHR21256:SF2">
    <property type="entry name" value="HISTIDINE BIOSYNTHESIS TRIFUNCTIONAL PROTEIN"/>
    <property type="match status" value="1"/>
</dbReference>
<dbReference type="PANTHER" id="PTHR21256">
    <property type="entry name" value="HISTIDINOL DEHYDROGENASE HDH"/>
    <property type="match status" value="1"/>
</dbReference>
<dbReference type="PIRSF" id="PIRSF000099">
    <property type="entry name" value="Histidinol_dh"/>
    <property type="match status" value="1"/>
</dbReference>
<dbReference type="PRINTS" id="PR00083">
    <property type="entry name" value="HOLDHDRGNASE"/>
</dbReference>
<evidence type="ECO:0000256" key="1">
    <source>
        <dbReference type="ARBA" id="ARBA00010178"/>
    </source>
</evidence>
<gene>
    <name evidence="5" type="primary">hisD_2</name>
    <name evidence="5" type="ORF">SK3146_06938</name>
</gene>
<protein>
    <submittedName>
        <fullName evidence="5">Histidinol dehydrogenase</fullName>
        <ecNumber evidence="5">1.1.1.23</ecNumber>
    </submittedName>
</protein>
<dbReference type="Gene3D" id="3.40.50.1980">
    <property type="entry name" value="Nitrogenase molybdenum iron protein domain"/>
    <property type="match status" value="2"/>
</dbReference>
<dbReference type="Proteomes" id="UP001057134">
    <property type="component" value="Chromosome"/>
</dbReference>
<dbReference type="NCBIfam" id="TIGR00069">
    <property type="entry name" value="hisD"/>
    <property type="match status" value="1"/>
</dbReference>
<keyword evidence="2 3" id="KW-0560">Oxidoreductase</keyword>
<evidence type="ECO:0000313" key="5">
    <source>
        <dbReference type="EMBL" id="UQZ87636.1"/>
    </source>
</evidence>